<dbReference type="Proteomes" id="UP001055439">
    <property type="component" value="Chromosome 9"/>
</dbReference>
<evidence type="ECO:0000313" key="2">
    <source>
        <dbReference type="Proteomes" id="UP001055439"/>
    </source>
</evidence>
<gene>
    <name evidence="1" type="ORF">MUK42_25237</name>
</gene>
<keyword evidence="2" id="KW-1185">Reference proteome</keyword>
<dbReference type="AlphaFoldDB" id="A0A9E7I114"/>
<reference evidence="1" key="1">
    <citation type="submission" date="2022-05" db="EMBL/GenBank/DDBJ databases">
        <title>The Musa troglodytarum L. genome provides insights into the mechanism of non-climacteric behaviour and enrichment of carotenoids.</title>
        <authorList>
            <person name="Wang J."/>
        </authorList>
    </citation>
    <scope>NUCLEOTIDE SEQUENCE</scope>
    <source>
        <tissue evidence="1">Leaf</tissue>
    </source>
</reference>
<protein>
    <submittedName>
        <fullName evidence="1">Uncharacterized protein</fullName>
    </submittedName>
</protein>
<proteinExistence type="predicted"/>
<name>A0A9E7I114_9LILI</name>
<sequence>MREAVIAARLRIAIEVVTEARRMLLRLGGWKIVITLGATLLGARSTMLCLYCIEGWDASNTFPHLQFGKDGIVESSAKDAGIRQDDVDEVGLREAHFAERLKLWGEIILHVAADLEALKASASDNPQDFTRYSDKARTAVLAMEEEEKRHPRKQGRNITAALAELMAQ</sequence>
<evidence type="ECO:0000313" key="1">
    <source>
        <dbReference type="EMBL" id="URE43739.1"/>
    </source>
</evidence>
<accession>A0A9E7I114</accession>
<organism evidence="1 2">
    <name type="scientific">Musa troglodytarum</name>
    <name type="common">fe'i banana</name>
    <dbReference type="NCBI Taxonomy" id="320322"/>
    <lineage>
        <taxon>Eukaryota</taxon>
        <taxon>Viridiplantae</taxon>
        <taxon>Streptophyta</taxon>
        <taxon>Embryophyta</taxon>
        <taxon>Tracheophyta</taxon>
        <taxon>Spermatophyta</taxon>
        <taxon>Magnoliopsida</taxon>
        <taxon>Liliopsida</taxon>
        <taxon>Zingiberales</taxon>
        <taxon>Musaceae</taxon>
        <taxon>Musa</taxon>
    </lineage>
</organism>
<dbReference type="EMBL" id="CP097511">
    <property type="protein sequence ID" value="URE43739.1"/>
    <property type="molecule type" value="Genomic_DNA"/>
</dbReference>